<dbReference type="PANTHER" id="PTHR11904">
    <property type="entry name" value="METHYLTHIOADENOSINE/PURINE NUCLEOSIDE PHOSPHORYLASE"/>
    <property type="match status" value="1"/>
</dbReference>
<dbReference type="NCBIfam" id="NF006054">
    <property type="entry name" value="PRK08202.1"/>
    <property type="match status" value="1"/>
</dbReference>
<dbReference type="CDD" id="cd09009">
    <property type="entry name" value="PNP-EcPNPII_like"/>
    <property type="match status" value="1"/>
</dbReference>
<keyword evidence="3 5" id="KW-0328">Glycosyltransferase</keyword>
<evidence type="ECO:0000313" key="8">
    <source>
        <dbReference type="Proteomes" id="UP001611383"/>
    </source>
</evidence>
<evidence type="ECO:0000256" key="3">
    <source>
        <dbReference type="ARBA" id="ARBA00022676"/>
    </source>
</evidence>
<dbReference type="EC" id="2.4.2.1" evidence="5"/>
<evidence type="ECO:0000256" key="2">
    <source>
        <dbReference type="ARBA" id="ARBA00006751"/>
    </source>
</evidence>
<proteinExistence type="inferred from homology"/>
<name>A0ABY9WML0_9BACT</name>
<organism evidence="7 8">
    <name type="scientific">Archangium minus</name>
    <dbReference type="NCBI Taxonomy" id="83450"/>
    <lineage>
        <taxon>Bacteria</taxon>
        <taxon>Pseudomonadati</taxon>
        <taxon>Myxococcota</taxon>
        <taxon>Myxococcia</taxon>
        <taxon>Myxococcales</taxon>
        <taxon>Cystobacterineae</taxon>
        <taxon>Archangiaceae</taxon>
        <taxon>Archangium</taxon>
    </lineage>
</organism>
<comment type="function">
    <text evidence="5">The purine nucleoside phosphorylases catalyze the phosphorolytic breakdown of the N-glycosidic bond in the beta-(deoxy)ribonucleoside molecules, with the formation of the corresponding free purine bases and pentose-1-phosphate.</text>
</comment>
<gene>
    <name evidence="7" type="ORF">F0U60_13755</name>
</gene>
<dbReference type="RefSeq" id="WP_395819060.1">
    <property type="nucleotide sequence ID" value="NZ_CP043494.1"/>
</dbReference>
<dbReference type="EMBL" id="CP043494">
    <property type="protein sequence ID" value="WNG45046.1"/>
    <property type="molecule type" value="Genomic_DNA"/>
</dbReference>
<evidence type="ECO:0000256" key="5">
    <source>
        <dbReference type="PIRNR" id="PIRNR000477"/>
    </source>
</evidence>
<comment type="pathway">
    <text evidence="1 5">Purine metabolism; purine nucleoside salvage.</text>
</comment>
<accession>A0ABY9WML0</accession>
<protein>
    <recommendedName>
        <fullName evidence="5">Purine nucleoside phosphorylase</fullName>
        <ecNumber evidence="5">2.4.2.1</ecNumber>
    </recommendedName>
    <alternativeName>
        <fullName evidence="5">Inosine-guanosine phosphorylase</fullName>
    </alternativeName>
</protein>
<dbReference type="InterPro" id="IPR011270">
    <property type="entry name" value="Pur_Nuc_Pase_Ino/Guo-sp"/>
</dbReference>
<dbReference type="PIRSF" id="PIRSF000477">
    <property type="entry name" value="PurNPase"/>
    <property type="match status" value="1"/>
</dbReference>
<evidence type="ECO:0000256" key="1">
    <source>
        <dbReference type="ARBA" id="ARBA00005058"/>
    </source>
</evidence>
<dbReference type="GO" id="GO:0004731">
    <property type="term" value="F:purine-nucleoside phosphorylase activity"/>
    <property type="evidence" value="ECO:0007669"/>
    <property type="project" value="UniProtKB-EC"/>
</dbReference>
<dbReference type="Pfam" id="PF01048">
    <property type="entry name" value="PNP_UDP_1"/>
    <property type="match status" value="1"/>
</dbReference>
<reference evidence="7 8" key="1">
    <citation type="submission" date="2019-08" db="EMBL/GenBank/DDBJ databases">
        <title>Archangium and Cystobacter genomes.</title>
        <authorList>
            <person name="Chen I.-C.K."/>
            <person name="Wielgoss S."/>
        </authorList>
    </citation>
    <scope>NUCLEOTIDE SEQUENCE [LARGE SCALE GENOMIC DNA]</scope>
    <source>
        <strain evidence="7 8">Cbm 6</strain>
    </source>
</reference>
<dbReference type="NCBIfam" id="TIGR01697">
    <property type="entry name" value="PNPH-PUNA-XAPA"/>
    <property type="match status" value="1"/>
</dbReference>
<sequence length="282" mass="29718">MGLYEQVQETVRAIRHRAGSVSPKVGIILGSGLGGFADGFEDKVVIPYADLPHFPHSSVPGHAGRLVLGRVRGEPVVAMQGRVHVYEGHTPTQVAFPARVLCALGIHTLVVTNAAGGVNLDFQPGDLMVITDHLNLSGYNPLNGPNDERLGPRFPDMTTAYPADLQAQLLDSGRRVGVALKQGVYAILAGPSYETPAEIRMLRILGADAVGMSTVPEVIAANHMGVRVAGVSCITNLAAGIGGKPLSHEEVAETANRVKDLFTRLLEEFLPTVSLAGASKGL</sequence>
<dbReference type="InterPro" id="IPR011268">
    <property type="entry name" value="Purine_phosphorylase"/>
</dbReference>
<dbReference type="PANTHER" id="PTHR11904:SF9">
    <property type="entry name" value="PURINE NUCLEOSIDE PHOSPHORYLASE-RELATED"/>
    <property type="match status" value="1"/>
</dbReference>
<keyword evidence="4 5" id="KW-0808">Transferase</keyword>
<evidence type="ECO:0000313" key="7">
    <source>
        <dbReference type="EMBL" id="WNG45046.1"/>
    </source>
</evidence>
<dbReference type="Gene3D" id="3.40.50.1580">
    <property type="entry name" value="Nucleoside phosphorylase domain"/>
    <property type="match status" value="1"/>
</dbReference>
<dbReference type="Proteomes" id="UP001611383">
    <property type="component" value="Chromosome"/>
</dbReference>
<evidence type="ECO:0000259" key="6">
    <source>
        <dbReference type="Pfam" id="PF01048"/>
    </source>
</evidence>
<dbReference type="NCBIfam" id="TIGR01700">
    <property type="entry name" value="PNPH"/>
    <property type="match status" value="1"/>
</dbReference>
<comment type="similarity">
    <text evidence="2 5">Belongs to the PNP/MTAP phosphorylase family.</text>
</comment>
<feature type="domain" description="Nucleoside phosphorylase" evidence="6">
    <location>
        <begin position="24"/>
        <end position="270"/>
    </location>
</feature>
<dbReference type="InterPro" id="IPR035994">
    <property type="entry name" value="Nucleoside_phosphorylase_sf"/>
</dbReference>
<keyword evidence="8" id="KW-1185">Reference proteome</keyword>
<dbReference type="SUPFAM" id="SSF53167">
    <property type="entry name" value="Purine and uridine phosphorylases"/>
    <property type="match status" value="1"/>
</dbReference>
<evidence type="ECO:0000256" key="4">
    <source>
        <dbReference type="ARBA" id="ARBA00022679"/>
    </source>
</evidence>
<dbReference type="InterPro" id="IPR000845">
    <property type="entry name" value="Nucleoside_phosphorylase_d"/>
</dbReference>